<keyword evidence="3" id="KW-1133">Transmembrane helix</keyword>
<feature type="region of interest" description="Disordered" evidence="2">
    <location>
        <begin position="184"/>
        <end position="208"/>
    </location>
</feature>
<evidence type="ECO:0000256" key="1">
    <source>
        <dbReference type="ARBA" id="ARBA00023186"/>
    </source>
</evidence>
<dbReference type="SUPFAM" id="SSF46565">
    <property type="entry name" value="Chaperone J-domain"/>
    <property type="match status" value="1"/>
</dbReference>
<comment type="caution">
    <text evidence="4">The sequence shown here is derived from an EMBL/GenBank/DDBJ whole genome shotgun (WGS) entry which is preliminary data.</text>
</comment>
<feature type="region of interest" description="Disordered" evidence="2">
    <location>
        <begin position="49"/>
        <end position="82"/>
    </location>
</feature>
<dbReference type="InterPro" id="IPR036869">
    <property type="entry name" value="J_dom_sf"/>
</dbReference>
<evidence type="ECO:0000256" key="2">
    <source>
        <dbReference type="SAM" id="MobiDB-lite"/>
    </source>
</evidence>
<dbReference type="AlphaFoldDB" id="A0A4R7JLN1"/>
<dbReference type="RefSeq" id="WP_133736777.1">
    <property type="nucleotide sequence ID" value="NZ_SOAX01000006.1"/>
</dbReference>
<feature type="transmembrane region" description="Helical" evidence="3">
    <location>
        <begin position="217"/>
        <end position="237"/>
    </location>
</feature>
<proteinExistence type="predicted"/>
<organism evidence="4 5">
    <name type="scientific">Halospina denitrificans</name>
    <dbReference type="NCBI Taxonomy" id="332522"/>
    <lineage>
        <taxon>Bacteria</taxon>
        <taxon>Pseudomonadati</taxon>
        <taxon>Pseudomonadota</taxon>
        <taxon>Gammaproteobacteria</taxon>
        <taxon>Halospina</taxon>
    </lineage>
</organism>
<keyword evidence="5" id="KW-1185">Reference proteome</keyword>
<gene>
    <name evidence="4" type="ORF">DES49_2541</name>
</gene>
<accession>A0A4R7JLN1</accession>
<evidence type="ECO:0000313" key="4">
    <source>
        <dbReference type="EMBL" id="TDT38564.1"/>
    </source>
</evidence>
<dbReference type="EMBL" id="SOAX01000006">
    <property type="protein sequence ID" value="TDT38564.1"/>
    <property type="molecule type" value="Genomic_DNA"/>
</dbReference>
<feature type="compositionally biased region" description="Acidic residues" evidence="2">
    <location>
        <begin position="57"/>
        <end position="69"/>
    </location>
</feature>
<keyword evidence="3" id="KW-0472">Membrane</keyword>
<reference evidence="4 5" key="1">
    <citation type="submission" date="2019-03" db="EMBL/GenBank/DDBJ databases">
        <title>Genomic Encyclopedia of Type Strains, Phase IV (KMG-IV): sequencing the most valuable type-strain genomes for metagenomic binning, comparative biology and taxonomic classification.</title>
        <authorList>
            <person name="Goeker M."/>
        </authorList>
    </citation>
    <scope>NUCLEOTIDE SEQUENCE [LARGE SCALE GENOMIC DNA]</scope>
    <source>
        <strain evidence="4 5">DSM 15505</strain>
    </source>
</reference>
<evidence type="ECO:0008006" key="6">
    <source>
        <dbReference type="Google" id="ProtNLM"/>
    </source>
</evidence>
<sequence>MNTWSILGIDRTQDPEAIESAYEYQLRFVDPDTDPDAYRALRRAYENAMQEAGAAPQDEDFGAEEEDASPETVEMPPPPSQEAEIHAGQVMTELETVFSNPGWRDDIRRWRAQLEGEKAHKSGVTEVLRFRVFEFLSRQATSEDGVLHSDIMEYLDERLGWHANRRQLEKAFPQNRVDAILGEATPSGHSASSPLDIGPFPDSGNGGDLPQGLPKGIGFALIGWVVILMILTILFGGMR</sequence>
<keyword evidence="1" id="KW-0143">Chaperone</keyword>
<evidence type="ECO:0000256" key="3">
    <source>
        <dbReference type="SAM" id="Phobius"/>
    </source>
</evidence>
<dbReference type="Proteomes" id="UP000295830">
    <property type="component" value="Unassembled WGS sequence"/>
</dbReference>
<keyword evidence="3" id="KW-0812">Transmembrane</keyword>
<protein>
    <recommendedName>
        <fullName evidence="6">DnaJ-like protein</fullName>
    </recommendedName>
</protein>
<evidence type="ECO:0000313" key="5">
    <source>
        <dbReference type="Proteomes" id="UP000295830"/>
    </source>
</evidence>
<name>A0A4R7JLN1_9GAMM</name>
<dbReference type="OrthoDB" id="5524449at2"/>